<dbReference type="Proteomes" id="UP000030746">
    <property type="component" value="Unassembled WGS sequence"/>
</dbReference>
<gene>
    <name evidence="10" type="ORF">LOTGIDRAFT_116799</name>
</gene>
<dbReference type="Pfam" id="PF00628">
    <property type="entry name" value="PHD"/>
    <property type="match status" value="1"/>
</dbReference>
<dbReference type="InterPro" id="IPR013083">
    <property type="entry name" value="Znf_RING/FYVE/PHD"/>
</dbReference>
<evidence type="ECO:0000259" key="9">
    <source>
        <dbReference type="PROSITE" id="PS50016"/>
    </source>
</evidence>
<dbReference type="AlphaFoldDB" id="V4AEU5"/>
<keyword evidence="4" id="KW-0479">Metal-binding</keyword>
<evidence type="ECO:0000256" key="1">
    <source>
        <dbReference type="ARBA" id="ARBA00004123"/>
    </source>
</evidence>
<protein>
    <recommendedName>
        <fullName evidence="3">Integrator complex subunit 12</fullName>
    </recommendedName>
</protein>
<comment type="similarity">
    <text evidence="2">Belongs to the Integrator subunit 12 family.</text>
</comment>
<dbReference type="CTD" id="20231398"/>
<dbReference type="InterPro" id="IPR019787">
    <property type="entry name" value="Znf_PHD-finger"/>
</dbReference>
<dbReference type="SUPFAM" id="SSF57903">
    <property type="entry name" value="FYVE/PHD zinc finger"/>
    <property type="match status" value="1"/>
</dbReference>
<feature type="non-terminal residue" evidence="10">
    <location>
        <position position="1"/>
    </location>
</feature>
<keyword evidence="5 8" id="KW-0863">Zinc-finger</keyword>
<keyword evidence="11" id="KW-1185">Reference proteome</keyword>
<keyword evidence="6" id="KW-0862">Zinc</keyword>
<dbReference type="GeneID" id="20231398"/>
<dbReference type="OrthoDB" id="5846437at2759"/>
<dbReference type="GO" id="GO:0034472">
    <property type="term" value="P:snRNA 3'-end processing"/>
    <property type="evidence" value="ECO:0007669"/>
    <property type="project" value="TreeGrafter"/>
</dbReference>
<dbReference type="KEGG" id="lgi:LOTGIDRAFT_116799"/>
<dbReference type="Gene3D" id="3.30.40.10">
    <property type="entry name" value="Zinc/RING finger domain, C3HC4 (zinc finger)"/>
    <property type="match status" value="1"/>
</dbReference>
<dbReference type="GO" id="GO:0032039">
    <property type="term" value="C:integrator complex"/>
    <property type="evidence" value="ECO:0007669"/>
    <property type="project" value="UniProtKB-ARBA"/>
</dbReference>
<dbReference type="EMBL" id="KB201656">
    <property type="protein sequence ID" value="ESO95377.1"/>
    <property type="molecule type" value="Genomic_DNA"/>
</dbReference>
<dbReference type="InterPro" id="IPR011011">
    <property type="entry name" value="Znf_FYVE_PHD"/>
</dbReference>
<evidence type="ECO:0000256" key="4">
    <source>
        <dbReference type="ARBA" id="ARBA00022723"/>
    </source>
</evidence>
<feature type="domain" description="PHD-type" evidence="9">
    <location>
        <begin position="15"/>
        <end position="71"/>
    </location>
</feature>
<dbReference type="FunFam" id="3.30.40.10:FF:000101">
    <property type="entry name" value="Integrator complex subunit 12"/>
    <property type="match status" value="1"/>
</dbReference>
<dbReference type="RefSeq" id="XP_009053887.1">
    <property type="nucleotide sequence ID" value="XM_009055639.1"/>
</dbReference>
<dbReference type="InterPro" id="IPR039054">
    <property type="entry name" value="Int12_PHD"/>
</dbReference>
<evidence type="ECO:0000256" key="5">
    <source>
        <dbReference type="ARBA" id="ARBA00022771"/>
    </source>
</evidence>
<dbReference type="OMA" id="HECHSHY"/>
<dbReference type="SMART" id="SM00249">
    <property type="entry name" value="PHD"/>
    <property type="match status" value="1"/>
</dbReference>
<dbReference type="PANTHER" id="PTHR13415:SF2">
    <property type="entry name" value="INTEGRATOR COMPLEX SUBUNIT 12"/>
    <property type="match status" value="1"/>
</dbReference>
<dbReference type="PANTHER" id="PTHR13415">
    <property type="entry name" value="NUCLEAR FACTOR-RELATED"/>
    <property type="match status" value="1"/>
</dbReference>
<accession>V4AEU5</accession>
<dbReference type="PROSITE" id="PS01359">
    <property type="entry name" value="ZF_PHD_1"/>
    <property type="match status" value="1"/>
</dbReference>
<dbReference type="GO" id="GO:0008270">
    <property type="term" value="F:zinc ion binding"/>
    <property type="evidence" value="ECO:0007669"/>
    <property type="project" value="UniProtKB-KW"/>
</dbReference>
<evidence type="ECO:0000256" key="6">
    <source>
        <dbReference type="ARBA" id="ARBA00022833"/>
    </source>
</evidence>
<reference evidence="10 11" key="1">
    <citation type="journal article" date="2013" name="Nature">
        <title>Insights into bilaterian evolution from three spiralian genomes.</title>
        <authorList>
            <person name="Simakov O."/>
            <person name="Marletaz F."/>
            <person name="Cho S.J."/>
            <person name="Edsinger-Gonzales E."/>
            <person name="Havlak P."/>
            <person name="Hellsten U."/>
            <person name="Kuo D.H."/>
            <person name="Larsson T."/>
            <person name="Lv J."/>
            <person name="Arendt D."/>
            <person name="Savage R."/>
            <person name="Osoegawa K."/>
            <person name="de Jong P."/>
            <person name="Grimwood J."/>
            <person name="Chapman J.A."/>
            <person name="Shapiro H."/>
            <person name="Aerts A."/>
            <person name="Otillar R.P."/>
            <person name="Terry A.Y."/>
            <person name="Boore J.L."/>
            <person name="Grigoriev I.V."/>
            <person name="Lindberg D.R."/>
            <person name="Seaver E.C."/>
            <person name="Weisblat D.A."/>
            <person name="Putnam N.H."/>
            <person name="Rokhsar D.S."/>
        </authorList>
    </citation>
    <scope>NUCLEOTIDE SEQUENCE [LARGE SCALE GENOMIC DNA]</scope>
</reference>
<evidence type="ECO:0000313" key="10">
    <source>
        <dbReference type="EMBL" id="ESO95377.1"/>
    </source>
</evidence>
<dbReference type="GO" id="GO:0160240">
    <property type="term" value="P:RNA polymerase II transcription initiation surveillance"/>
    <property type="evidence" value="ECO:0007669"/>
    <property type="project" value="UniProtKB-ARBA"/>
</dbReference>
<proteinExistence type="inferred from homology"/>
<evidence type="ECO:0000256" key="8">
    <source>
        <dbReference type="PROSITE-ProRule" id="PRU00146"/>
    </source>
</evidence>
<comment type="subcellular location">
    <subcellularLocation>
        <location evidence="1">Nucleus</location>
    </subcellularLocation>
</comment>
<dbReference type="HOGENOM" id="CLU_194193_0_0_1"/>
<evidence type="ECO:0000256" key="7">
    <source>
        <dbReference type="ARBA" id="ARBA00023242"/>
    </source>
</evidence>
<dbReference type="STRING" id="225164.V4AEU5"/>
<sequence>NKGGMDADDFAFDLGISCVVCRQFDVSSKNQLVECQECHNLYHQECHRPPVLDQDVTDPRFVWYCYRCAKKLTKMVRFHKRTV</sequence>
<evidence type="ECO:0000256" key="2">
    <source>
        <dbReference type="ARBA" id="ARBA00006009"/>
    </source>
</evidence>
<dbReference type="InterPro" id="IPR019786">
    <property type="entry name" value="Zinc_finger_PHD-type_CS"/>
</dbReference>
<name>V4AEU5_LOTGI</name>
<dbReference type="CDD" id="cd15501">
    <property type="entry name" value="PHD_Int12"/>
    <property type="match status" value="1"/>
</dbReference>
<dbReference type="InterPro" id="IPR001965">
    <property type="entry name" value="Znf_PHD"/>
</dbReference>
<evidence type="ECO:0000313" key="11">
    <source>
        <dbReference type="Proteomes" id="UP000030746"/>
    </source>
</evidence>
<evidence type="ECO:0000256" key="3">
    <source>
        <dbReference type="ARBA" id="ARBA00016814"/>
    </source>
</evidence>
<organism evidence="10 11">
    <name type="scientific">Lottia gigantea</name>
    <name type="common">Giant owl limpet</name>
    <dbReference type="NCBI Taxonomy" id="225164"/>
    <lineage>
        <taxon>Eukaryota</taxon>
        <taxon>Metazoa</taxon>
        <taxon>Spiralia</taxon>
        <taxon>Lophotrochozoa</taxon>
        <taxon>Mollusca</taxon>
        <taxon>Gastropoda</taxon>
        <taxon>Patellogastropoda</taxon>
        <taxon>Lottioidea</taxon>
        <taxon>Lottiidae</taxon>
        <taxon>Lottia</taxon>
    </lineage>
</organism>
<dbReference type="InterPro" id="IPR051776">
    <property type="entry name" value="Integrator_subunit_12"/>
</dbReference>
<dbReference type="PROSITE" id="PS50016">
    <property type="entry name" value="ZF_PHD_2"/>
    <property type="match status" value="1"/>
</dbReference>
<dbReference type="GO" id="GO:0160232">
    <property type="term" value="C:INTAC complex"/>
    <property type="evidence" value="ECO:0007669"/>
    <property type="project" value="UniProtKB-ARBA"/>
</dbReference>
<keyword evidence="7" id="KW-0539">Nucleus</keyword>